<keyword evidence="7" id="KW-0868">Chloride</keyword>
<organism evidence="10 11">
    <name type="scientific">Gymnopus androsaceus JB14</name>
    <dbReference type="NCBI Taxonomy" id="1447944"/>
    <lineage>
        <taxon>Eukaryota</taxon>
        <taxon>Fungi</taxon>
        <taxon>Dikarya</taxon>
        <taxon>Basidiomycota</taxon>
        <taxon>Agaricomycotina</taxon>
        <taxon>Agaricomycetes</taxon>
        <taxon>Agaricomycetidae</taxon>
        <taxon>Agaricales</taxon>
        <taxon>Marasmiineae</taxon>
        <taxon>Omphalotaceae</taxon>
        <taxon>Gymnopus</taxon>
    </lineage>
</organism>
<accession>A0A6A4H9B9</accession>
<feature type="transmembrane region" description="Helical" evidence="9">
    <location>
        <begin position="223"/>
        <end position="247"/>
    </location>
</feature>
<proteinExistence type="predicted"/>
<evidence type="ECO:0000256" key="1">
    <source>
        <dbReference type="ARBA" id="ARBA00004141"/>
    </source>
</evidence>
<evidence type="ECO:0000256" key="6">
    <source>
        <dbReference type="ARBA" id="ARBA00023136"/>
    </source>
</evidence>
<dbReference type="EMBL" id="ML769553">
    <property type="protein sequence ID" value="KAE9394258.1"/>
    <property type="molecule type" value="Genomic_DNA"/>
</dbReference>
<dbReference type="SUPFAM" id="SSF54631">
    <property type="entry name" value="CBS-domain pair"/>
    <property type="match status" value="1"/>
</dbReference>
<dbReference type="InterPro" id="IPR046342">
    <property type="entry name" value="CBS_dom_sf"/>
</dbReference>
<keyword evidence="3 9" id="KW-0812">Transmembrane</keyword>
<feature type="transmembrane region" description="Helical" evidence="9">
    <location>
        <begin position="194"/>
        <end position="211"/>
    </location>
</feature>
<dbReference type="GO" id="GO:0005247">
    <property type="term" value="F:voltage-gated chloride channel activity"/>
    <property type="evidence" value="ECO:0007669"/>
    <property type="project" value="TreeGrafter"/>
</dbReference>
<dbReference type="OrthoDB" id="44789at2759"/>
<dbReference type="GO" id="GO:0000324">
    <property type="term" value="C:fungal-type vacuole"/>
    <property type="evidence" value="ECO:0007669"/>
    <property type="project" value="TreeGrafter"/>
</dbReference>
<feature type="transmembrane region" description="Helical" evidence="9">
    <location>
        <begin position="154"/>
        <end position="174"/>
    </location>
</feature>
<feature type="region of interest" description="Disordered" evidence="8">
    <location>
        <begin position="579"/>
        <end position="604"/>
    </location>
</feature>
<keyword evidence="11" id="KW-1185">Reference proteome</keyword>
<name>A0A6A4H9B9_9AGAR</name>
<dbReference type="GO" id="GO:0006879">
    <property type="term" value="P:intracellular iron ion homeostasis"/>
    <property type="evidence" value="ECO:0007669"/>
    <property type="project" value="TreeGrafter"/>
</dbReference>
<evidence type="ECO:0000256" key="3">
    <source>
        <dbReference type="ARBA" id="ARBA00022692"/>
    </source>
</evidence>
<protein>
    <recommendedName>
        <fullName evidence="12">Chloride channel protein</fullName>
    </recommendedName>
</protein>
<sequence>MASATATDDELEEIKRYEDFTTIDWIQDSILERNRRMRAGPAGWMALGQTWLVVSVVGVCIGINAALISIVTEWLSDIKMGYCADGWWLNEQFCCWEIEGEDETNACDSWHPWSDGGFARWFIYVLFAAIFAFVAAHLVRALAKYAAGSGISEIKCILAGFVMQGFLGFSTFFIKSLTLPLVIASGLSVGKEGPSVHVACCIGYIVAGWFPKFSSSQAKMRQVVTAASAAGVAVAFGSPIGGVLFSIEEMSHNFSIKTMWRSFFCALVATFTLSAMNPFRTGKLVLFQVTYDRDWHFFEIIFFVILGIFGGLYGAFVVKFNLQVAAFRRKYLQSHGVAEAVFLAVVTAMIGYFNRFLRIDMTESMAILFRECDASTGGGTGDICQTSIQWRLANSLLLATLIRTALVVISYGAKVPAGIFVPSMAVGASFGRMVGIMVRAAYKAYPHSGIFAYCDPNVPCITPGTYAFLGAAAALSGVMRITVTVVVIMFELTGALTYILPTMIVLLVTKAVGDLLGTNGIADEMIRFNGFPFLEKEDHAYGVDVSTVMRSLSDIYTVPEKGMRVKDVENLMTSTNVKGFPVVSGGPEDEESSSSSWGPASADSNGAKPTLLGYIGKTELRFVLDRFRKTGNLDPDTPCLFMAPLYPPLSSAPVSASASRRSRSRTRRSVMNGIVQGIEEEEIPETMFERPDGSEGVELWPWVNQTPMTVSSQLPLEIVMQLFKRMG</sequence>
<evidence type="ECO:0000313" key="10">
    <source>
        <dbReference type="EMBL" id="KAE9394258.1"/>
    </source>
</evidence>
<dbReference type="GO" id="GO:0005783">
    <property type="term" value="C:endoplasmic reticulum"/>
    <property type="evidence" value="ECO:0007669"/>
    <property type="project" value="TreeGrafter"/>
</dbReference>
<dbReference type="GO" id="GO:0006878">
    <property type="term" value="P:intracellular copper ion homeostasis"/>
    <property type="evidence" value="ECO:0007669"/>
    <property type="project" value="TreeGrafter"/>
</dbReference>
<dbReference type="FunFam" id="1.10.3080.10:FF:000011">
    <property type="entry name" value="Chloride channel protein"/>
    <property type="match status" value="1"/>
</dbReference>
<evidence type="ECO:0000256" key="4">
    <source>
        <dbReference type="ARBA" id="ARBA00022989"/>
    </source>
</evidence>
<evidence type="ECO:0000256" key="5">
    <source>
        <dbReference type="ARBA" id="ARBA00023065"/>
    </source>
</evidence>
<dbReference type="InterPro" id="IPR001807">
    <property type="entry name" value="ClC"/>
</dbReference>
<dbReference type="GO" id="GO:0005886">
    <property type="term" value="C:plasma membrane"/>
    <property type="evidence" value="ECO:0007669"/>
    <property type="project" value="TreeGrafter"/>
</dbReference>
<dbReference type="Gene3D" id="1.10.3080.10">
    <property type="entry name" value="Clc chloride channel"/>
    <property type="match status" value="1"/>
</dbReference>
<dbReference type="GO" id="GO:0005794">
    <property type="term" value="C:Golgi apparatus"/>
    <property type="evidence" value="ECO:0007669"/>
    <property type="project" value="TreeGrafter"/>
</dbReference>
<dbReference type="CDD" id="cd03684">
    <property type="entry name" value="ClC_3_like"/>
    <property type="match status" value="1"/>
</dbReference>
<reference evidence="10" key="1">
    <citation type="journal article" date="2019" name="Environ. Microbiol.">
        <title>Fungal ecological strategies reflected in gene transcription - a case study of two litter decomposers.</title>
        <authorList>
            <person name="Barbi F."/>
            <person name="Kohler A."/>
            <person name="Barry K."/>
            <person name="Baskaran P."/>
            <person name="Daum C."/>
            <person name="Fauchery L."/>
            <person name="Ihrmark K."/>
            <person name="Kuo A."/>
            <person name="LaButti K."/>
            <person name="Lipzen A."/>
            <person name="Morin E."/>
            <person name="Grigoriev I.V."/>
            <person name="Henrissat B."/>
            <person name="Lindahl B."/>
            <person name="Martin F."/>
        </authorList>
    </citation>
    <scope>NUCLEOTIDE SEQUENCE</scope>
    <source>
        <strain evidence="10">JB14</strain>
    </source>
</reference>
<dbReference type="InterPro" id="IPR014743">
    <property type="entry name" value="Cl-channel_core"/>
</dbReference>
<keyword evidence="2" id="KW-0813">Transport</keyword>
<evidence type="ECO:0000256" key="7">
    <source>
        <dbReference type="ARBA" id="ARBA00023214"/>
    </source>
</evidence>
<keyword evidence="6 9" id="KW-0472">Membrane</keyword>
<evidence type="ECO:0000256" key="2">
    <source>
        <dbReference type="ARBA" id="ARBA00022448"/>
    </source>
</evidence>
<feature type="transmembrane region" description="Helical" evidence="9">
    <location>
        <begin position="419"/>
        <end position="438"/>
    </location>
</feature>
<feature type="transmembrane region" description="Helical" evidence="9">
    <location>
        <begin position="259"/>
        <end position="276"/>
    </location>
</feature>
<evidence type="ECO:0000256" key="8">
    <source>
        <dbReference type="SAM" id="MobiDB-lite"/>
    </source>
</evidence>
<feature type="transmembrane region" description="Helical" evidence="9">
    <location>
        <begin position="297"/>
        <end position="316"/>
    </location>
</feature>
<evidence type="ECO:0008006" key="12">
    <source>
        <dbReference type="Google" id="ProtNLM"/>
    </source>
</evidence>
<dbReference type="PANTHER" id="PTHR45711:SF9">
    <property type="entry name" value="ANION_PROTON EXCHANGE TRANSPORTER GEF1"/>
    <property type="match status" value="1"/>
</dbReference>
<dbReference type="Proteomes" id="UP000799118">
    <property type="component" value="Unassembled WGS sequence"/>
</dbReference>
<dbReference type="Pfam" id="PF00654">
    <property type="entry name" value="Voltage_CLC"/>
    <property type="match status" value="1"/>
</dbReference>
<feature type="transmembrane region" description="Helical" evidence="9">
    <location>
        <begin position="43"/>
        <end position="71"/>
    </location>
</feature>
<feature type="transmembrane region" description="Helical" evidence="9">
    <location>
        <begin position="121"/>
        <end position="142"/>
    </location>
</feature>
<feature type="transmembrane region" description="Helical" evidence="9">
    <location>
        <begin position="466"/>
        <end position="490"/>
    </location>
</feature>
<dbReference type="AlphaFoldDB" id="A0A6A4H9B9"/>
<feature type="transmembrane region" description="Helical" evidence="9">
    <location>
        <begin position="336"/>
        <end position="357"/>
    </location>
</feature>
<keyword evidence="4 9" id="KW-1133">Transmembrane helix</keyword>
<feature type="compositionally biased region" description="Low complexity" evidence="8">
    <location>
        <begin position="593"/>
        <end position="604"/>
    </location>
</feature>
<dbReference type="SUPFAM" id="SSF81340">
    <property type="entry name" value="Clc chloride channel"/>
    <property type="match status" value="1"/>
</dbReference>
<gene>
    <name evidence="10" type="ORF">BT96DRAFT_195281</name>
</gene>
<dbReference type="GO" id="GO:0005769">
    <property type="term" value="C:early endosome"/>
    <property type="evidence" value="ECO:0007669"/>
    <property type="project" value="TreeGrafter"/>
</dbReference>
<keyword evidence="5" id="KW-0406">Ion transport</keyword>
<dbReference type="PRINTS" id="PR00762">
    <property type="entry name" value="CLCHANNEL"/>
</dbReference>
<dbReference type="PANTHER" id="PTHR45711">
    <property type="entry name" value="CHLORIDE CHANNEL PROTEIN"/>
    <property type="match status" value="1"/>
</dbReference>
<feature type="transmembrane region" description="Helical" evidence="9">
    <location>
        <begin position="496"/>
        <end position="517"/>
    </location>
</feature>
<comment type="subcellular location">
    <subcellularLocation>
        <location evidence="1">Membrane</location>
        <topology evidence="1">Multi-pass membrane protein</topology>
    </subcellularLocation>
</comment>
<evidence type="ECO:0000256" key="9">
    <source>
        <dbReference type="SAM" id="Phobius"/>
    </source>
</evidence>
<evidence type="ECO:0000313" key="11">
    <source>
        <dbReference type="Proteomes" id="UP000799118"/>
    </source>
</evidence>